<name>A0A015K6H1_RHIIW</name>
<dbReference type="Proteomes" id="UP000022910">
    <property type="component" value="Unassembled WGS sequence"/>
</dbReference>
<comment type="caution">
    <text evidence="1">The sequence shown here is derived from an EMBL/GenBank/DDBJ whole genome shotgun (WGS) entry which is preliminary data.</text>
</comment>
<sequence length="103" mass="11823">MALVQQHTVNDSTVFVSYQDSSDITFQKNMAHINVRRNDPRLDSAICMPSAKKSTAVYTPPYKKNESLERWVDNLLKELDHIMSTNLNIDPTQNNSQRVKEVT</sequence>
<dbReference type="AlphaFoldDB" id="A0A015K6H1"/>
<gene>
    <name evidence="1" type="ORF">RirG_044530</name>
</gene>
<keyword evidence="2" id="KW-1185">Reference proteome</keyword>
<evidence type="ECO:0000313" key="2">
    <source>
        <dbReference type="Proteomes" id="UP000022910"/>
    </source>
</evidence>
<dbReference type="EMBL" id="JEMT01012542">
    <property type="protein sequence ID" value="EXX75135.1"/>
    <property type="molecule type" value="Genomic_DNA"/>
</dbReference>
<reference evidence="1 2" key="1">
    <citation type="submission" date="2014-02" db="EMBL/GenBank/DDBJ databases">
        <title>Single nucleus genome sequencing reveals high similarity among nuclei of an endomycorrhizal fungus.</title>
        <authorList>
            <person name="Lin K."/>
            <person name="Geurts R."/>
            <person name="Zhang Z."/>
            <person name="Limpens E."/>
            <person name="Saunders D.G."/>
            <person name="Mu D."/>
            <person name="Pang E."/>
            <person name="Cao H."/>
            <person name="Cha H."/>
            <person name="Lin T."/>
            <person name="Zhou Q."/>
            <person name="Shang Y."/>
            <person name="Li Y."/>
            <person name="Ivanov S."/>
            <person name="Sharma T."/>
            <person name="Velzen R.V."/>
            <person name="Ruijter N.D."/>
            <person name="Aanen D.K."/>
            <person name="Win J."/>
            <person name="Kamoun S."/>
            <person name="Bisseling T."/>
            <person name="Huang S."/>
        </authorList>
    </citation>
    <scope>NUCLEOTIDE SEQUENCE [LARGE SCALE GENOMIC DNA]</scope>
    <source>
        <strain evidence="2">DAOM197198w</strain>
    </source>
</reference>
<accession>A0A015K6H1</accession>
<protein>
    <submittedName>
        <fullName evidence="1">Uncharacterized protein</fullName>
    </submittedName>
</protein>
<organism evidence="1 2">
    <name type="scientific">Rhizophagus irregularis (strain DAOM 197198w)</name>
    <name type="common">Glomus intraradices</name>
    <dbReference type="NCBI Taxonomy" id="1432141"/>
    <lineage>
        <taxon>Eukaryota</taxon>
        <taxon>Fungi</taxon>
        <taxon>Fungi incertae sedis</taxon>
        <taxon>Mucoromycota</taxon>
        <taxon>Glomeromycotina</taxon>
        <taxon>Glomeromycetes</taxon>
        <taxon>Glomerales</taxon>
        <taxon>Glomeraceae</taxon>
        <taxon>Rhizophagus</taxon>
    </lineage>
</organism>
<proteinExistence type="predicted"/>
<dbReference type="HOGENOM" id="CLU_2265181_0_0_1"/>
<evidence type="ECO:0000313" key="1">
    <source>
        <dbReference type="EMBL" id="EXX75135.1"/>
    </source>
</evidence>